<comment type="caution">
    <text evidence="1">The sequence shown here is derived from an EMBL/GenBank/DDBJ whole genome shotgun (WGS) entry which is preliminary data.</text>
</comment>
<dbReference type="EMBL" id="CAAALY010024664">
    <property type="protein sequence ID" value="VEL15456.1"/>
    <property type="molecule type" value="Genomic_DNA"/>
</dbReference>
<keyword evidence="2" id="KW-1185">Reference proteome</keyword>
<organism evidence="1 2">
    <name type="scientific">Protopolystoma xenopodis</name>
    <dbReference type="NCBI Taxonomy" id="117903"/>
    <lineage>
        <taxon>Eukaryota</taxon>
        <taxon>Metazoa</taxon>
        <taxon>Spiralia</taxon>
        <taxon>Lophotrochozoa</taxon>
        <taxon>Platyhelminthes</taxon>
        <taxon>Monogenea</taxon>
        <taxon>Polyopisthocotylea</taxon>
        <taxon>Polystomatidea</taxon>
        <taxon>Polystomatidae</taxon>
        <taxon>Protopolystoma</taxon>
    </lineage>
</organism>
<reference evidence="1" key="1">
    <citation type="submission" date="2018-11" db="EMBL/GenBank/DDBJ databases">
        <authorList>
            <consortium name="Pathogen Informatics"/>
        </authorList>
    </citation>
    <scope>NUCLEOTIDE SEQUENCE</scope>
</reference>
<name>A0A3S5A5E6_9PLAT</name>
<sequence>MTLYNSPRHVPAKIPSYMSIPWFLYLSNKIHYNRLAVLLWNESSLACSPNHLHKLFTNGTIDLLQAVRIDNHEYSQVQPSQCSFGRKNETGNIGGPFEIARTAESDESKGSFSVPRGINLRIDTEQIFPGMCIVLLSAKPSFPSV</sequence>
<dbReference type="Proteomes" id="UP000784294">
    <property type="component" value="Unassembled WGS sequence"/>
</dbReference>
<gene>
    <name evidence="1" type="ORF">PXEA_LOCUS8896</name>
</gene>
<dbReference type="AlphaFoldDB" id="A0A3S5A5E6"/>
<evidence type="ECO:0000313" key="1">
    <source>
        <dbReference type="EMBL" id="VEL15456.1"/>
    </source>
</evidence>
<proteinExistence type="predicted"/>
<protein>
    <submittedName>
        <fullName evidence="1">Uncharacterized protein</fullName>
    </submittedName>
</protein>
<accession>A0A3S5A5E6</accession>
<evidence type="ECO:0000313" key="2">
    <source>
        <dbReference type="Proteomes" id="UP000784294"/>
    </source>
</evidence>